<keyword evidence="2" id="KW-0472">Membrane</keyword>
<reference evidence="5 6" key="1">
    <citation type="journal article" date="2015" name="BMC Genomics">
        <title>Gene expression during zombie ant biting behavior reflects the complexity underlying fungal parasitic behavioral manipulation.</title>
        <authorList>
            <person name="de Bekker C."/>
            <person name="Ohm R.A."/>
            <person name="Loreto R.G."/>
            <person name="Sebastian A."/>
            <person name="Albert I."/>
            <person name="Merrow M."/>
            <person name="Brachmann A."/>
            <person name="Hughes D.P."/>
        </authorList>
    </citation>
    <scope>NUCLEOTIDE SEQUENCE [LARGE SCALE GENOMIC DNA]</scope>
    <source>
        <strain evidence="5 6">SC16a</strain>
    </source>
</reference>
<evidence type="ECO:0000256" key="3">
    <source>
        <dbReference type="SAM" id="SignalP"/>
    </source>
</evidence>
<feature type="compositionally biased region" description="Low complexity" evidence="1">
    <location>
        <begin position="17"/>
        <end position="34"/>
    </location>
</feature>
<feature type="region of interest" description="Disordered" evidence="1">
    <location>
        <begin position="17"/>
        <end position="42"/>
    </location>
</feature>
<dbReference type="InterPro" id="IPR052935">
    <property type="entry name" value="Mg2+_PAP"/>
</dbReference>
<evidence type="ECO:0000313" key="6">
    <source>
        <dbReference type="Proteomes" id="UP000037136"/>
    </source>
</evidence>
<organism evidence="5 6">
    <name type="scientific">Ophiocordyceps unilateralis</name>
    <name type="common">Zombie-ant fungus</name>
    <name type="synonym">Torrubia unilateralis</name>
    <dbReference type="NCBI Taxonomy" id="268505"/>
    <lineage>
        <taxon>Eukaryota</taxon>
        <taxon>Fungi</taxon>
        <taxon>Dikarya</taxon>
        <taxon>Ascomycota</taxon>
        <taxon>Pezizomycotina</taxon>
        <taxon>Sordariomycetes</taxon>
        <taxon>Hypocreomycetidae</taxon>
        <taxon>Hypocreales</taxon>
        <taxon>Ophiocordycipitaceae</taxon>
        <taxon>Ophiocordyceps</taxon>
    </lineage>
</organism>
<dbReference type="Proteomes" id="UP000037136">
    <property type="component" value="Unassembled WGS sequence"/>
</dbReference>
<dbReference type="AlphaFoldDB" id="A0A2A9P8R8"/>
<feature type="domain" description="Phosphatidate phosphatase APP1 catalytic" evidence="4">
    <location>
        <begin position="273"/>
        <end position="418"/>
    </location>
</feature>
<evidence type="ECO:0000256" key="2">
    <source>
        <dbReference type="SAM" id="Phobius"/>
    </source>
</evidence>
<evidence type="ECO:0000313" key="5">
    <source>
        <dbReference type="EMBL" id="PFH57327.1"/>
    </source>
</evidence>
<dbReference type="OrthoDB" id="414243at2759"/>
<dbReference type="GO" id="GO:0008195">
    <property type="term" value="F:phosphatidate phosphatase activity"/>
    <property type="evidence" value="ECO:0007669"/>
    <property type="project" value="InterPro"/>
</dbReference>
<evidence type="ECO:0000256" key="1">
    <source>
        <dbReference type="SAM" id="MobiDB-lite"/>
    </source>
</evidence>
<keyword evidence="2" id="KW-0812">Transmembrane</keyword>
<reference evidence="5 6" key="2">
    <citation type="journal article" date="2017" name="Sci. Rep.">
        <title>Ant-infecting Ophiocordyceps genomes reveal a high diversity of potential behavioral manipulation genes and a possible major role for enterotoxins.</title>
        <authorList>
            <person name="de Bekker C."/>
            <person name="Ohm R.A."/>
            <person name="Evans H.C."/>
            <person name="Brachmann A."/>
            <person name="Hughes D.P."/>
        </authorList>
    </citation>
    <scope>NUCLEOTIDE SEQUENCE [LARGE SCALE GENOMIC DNA]</scope>
    <source>
        <strain evidence="5 6">SC16a</strain>
    </source>
</reference>
<dbReference type="GO" id="GO:0030479">
    <property type="term" value="C:actin cortical patch"/>
    <property type="evidence" value="ECO:0007669"/>
    <property type="project" value="TreeGrafter"/>
</dbReference>
<sequence>MLRFVASASVLAVVASSGPVSTPSSTPIPSATESIATPTPTPTLKIEARGLKDIQSYVSSLAAGGASKISSFVQSGILDFPLGFPTGTNVEKSASVSASAVEAQPTEVLNLPPYANWTDEGWNVRVHGNVFKTPNISQDKIDTLANAFLIGVDVDQLQPPEQAQARNLTRSIFIFQQGDKSVTMDFVNDVAVRPNASGGAVNADGGAQTIPLPFNTTAQGDFDVFVKLKNTTSPSGRGLIAGNETSRIQTLNLYAQGTDTGNATAYLVPPQGVTIISDIDDILRVTKIYQPKEGLLNTFARPFEAWMNMPQIYANWSSSIPNMHFHYLTTTPEQGSRLYMDFIYKTYPLGSFDTRPLNFSDLKATLSIRKFLLDKVFQTFPQRKFILVADTSNRDVMKDYPQMYKDHPEQVLCILLRNTSATDPSDRFPYDTSGFRDIPQEHYMFFTVPDDLAGLNVLGSQCLNQSVRQNVTFRTQGLPSWLSVDESNARRARGAVGIAVGAWLAALATTVFLGML</sequence>
<comment type="caution">
    <text evidence="5">The sequence shown here is derived from an EMBL/GenBank/DDBJ whole genome shotgun (WGS) entry which is preliminary data.</text>
</comment>
<evidence type="ECO:0000259" key="4">
    <source>
        <dbReference type="Pfam" id="PF09949"/>
    </source>
</evidence>
<dbReference type="STRING" id="268505.A0A2A9P8R8"/>
<feature type="transmembrane region" description="Helical" evidence="2">
    <location>
        <begin position="494"/>
        <end position="515"/>
    </location>
</feature>
<keyword evidence="3" id="KW-0732">Signal</keyword>
<feature type="chain" id="PRO_5012225263" description="Phosphatidate phosphatase APP1 catalytic domain-containing protein" evidence="3">
    <location>
        <begin position="18"/>
        <end position="516"/>
    </location>
</feature>
<protein>
    <recommendedName>
        <fullName evidence="4">Phosphatidate phosphatase APP1 catalytic domain-containing protein</fullName>
    </recommendedName>
</protein>
<proteinExistence type="predicted"/>
<accession>A0A2A9P8R8</accession>
<keyword evidence="2" id="KW-1133">Transmembrane helix</keyword>
<dbReference type="InterPro" id="IPR019236">
    <property type="entry name" value="APP1_cat"/>
</dbReference>
<name>A0A2A9P8R8_OPHUN</name>
<gene>
    <name evidence="5" type="ORF">XA68_15213</name>
</gene>
<dbReference type="EMBL" id="LAZP02000423">
    <property type="protein sequence ID" value="PFH57327.1"/>
    <property type="molecule type" value="Genomic_DNA"/>
</dbReference>
<dbReference type="PANTHER" id="PTHR28208">
    <property type="entry name" value="PHOSPHATIDATE PHOSPHATASE APP1"/>
    <property type="match status" value="1"/>
</dbReference>
<dbReference type="PANTHER" id="PTHR28208:SF2">
    <property type="entry name" value="PHOSPHATIDATE PHOSPHATASE APP1 CATALYTIC DOMAIN-CONTAINING PROTEIN"/>
    <property type="match status" value="1"/>
</dbReference>
<keyword evidence="6" id="KW-1185">Reference proteome</keyword>
<dbReference type="Pfam" id="PF09949">
    <property type="entry name" value="APP1_cat"/>
    <property type="match status" value="1"/>
</dbReference>
<feature type="signal peptide" evidence="3">
    <location>
        <begin position="1"/>
        <end position="17"/>
    </location>
</feature>